<evidence type="ECO:0000313" key="1">
    <source>
        <dbReference type="EMBL" id="GIG48478.1"/>
    </source>
</evidence>
<name>A0A919UFB1_9ACTN</name>
<accession>A0A919UFB1</accession>
<dbReference type="EMBL" id="BONQ01000105">
    <property type="protein sequence ID" value="GIG48478.1"/>
    <property type="molecule type" value="Genomic_DNA"/>
</dbReference>
<dbReference type="AlphaFoldDB" id="A0A919UFB1"/>
<protein>
    <submittedName>
        <fullName evidence="1">Uncharacterized protein</fullName>
    </submittedName>
</protein>
<organism evidence="1 2">
    <name type="scientific">Dactylosporangium siamense</name>
    <dbReference type="NCBI Taxonomy" id="685454"/>
    <lineage>
        <taxon>Bacteria</taxon>
        <taxon>Bacillati</taxon>
        <taxon>Actinomycetota</taxon>
        <taxon>Actinomycetes</taxon>
        <taxon>Micromonosporales</taxon>
        <taxon>Micromonosporaceae</taxon>
        <taxon>Dactylosporangium</taxon>
    </lineage>
</organism>
<reference evidence="1" key="1">
    <citation type="submission" date="2021-01" db="EMBL/GenBank/DDBJ databases">
        <title>Whole genome shotgun sequence of Dactylosporangium siamense NBRC 106093.</title>
        <authorList>
            <person name="Komaki H."/>
            <person name="Tamura T."/>
        </authorList>
    </citation>
    <scope>NUCLEOTIDE SEQUENCE</scope>
    <source>
        <strain evidence="1">NBRC 106093</strain>
    </source>
</reference>
<keyword evidence="2" id="KW-1185">Reference proteome</keyword>
<dbReference type="Pfam" id="PF19692">
    <property type="entry name" value="DUF6193"/>
    <property type="match status" value="1"/>
</dbReference>
<dbReference type="Proteomes" id="UP000660611">
    <property type="component" value="Unassembled WGS sequence"/>
</dbReference>
<evidence type="ECO:0000313" key="2">
    <source>
        <dbReference type="Proteomes" id="UP000660611"/>
    </source>
</evidence>
<dbReference type="InterPro" id="IPR045682">
    <property type="entry name" value="DUF6193"/>
</dbReference>
<gene>
    <name evidence="1" type="ORF">Dsi01nite_065190</name>
</gene>
<proteinExistence type="predicted"/>
<dbReference type="RefSeq" id="WP_203850187.1">
    <property type="nucleotide sequence ID" value="NZ_BAAAVW010000003.1"/>
</dbReference>
<comment type="caution">
    <text evidence="1">The sequence shown here is derived from an EMBL/GenBank/DDBJ whole genome shotgun (WGS) entry which is preliminary data.</text>
</comment>
<sequence>MFEVDPGLYPDVAPAGSLAAALQVACAAAGVPLRPGPDPAPGWAGSGARVFNGSFLATVLLDLEERAFRMEFRDGATLVAHASTTELATVVAGLRAWILGTRLEELATVVPAVSQGAAAATHGRGSIVEHSWRRYLEAGPQHLLPLLAAAGREPQIRSLMPYQTNRGMVFHRTVGYPPSADNISVVVVDGGYQVEDWNGADLGTADADGAVALMVDALRARST</sequence>